<accession>A0ABR5AQT1</accession>
<organism evidence="1 2">
    <name type="scientific">Bacillus badius</name>
    <dbReference type="NCBI Taxonomy" id="1455"/>
    <lineage>
        <taxon>Bacteria</taxon>
        <taxon>Bacillati</taxon>
        <taxon>Bacillota</taxon>
        <taxon>Bacilli</taxon>
        <taxon>Bacillales</taxon>
        <taxon>Bacillaceae</taxon>
        <taxon>Pseudobacillus</taxon>
    </lineage>
</organism>
<sequence length="38" mass="4587">MLYEKARELNLIRDERHDLKCSKPFLEISPSSMRFFGE</sequence>
<protein>
    <submittedName>
        <fullName evidence="1">Uncharacterized protein</fullName>
    </submittedName>
</protein>
<comment type="caution">
    <text evidence="1">The sequence shown here is derived from an EMBL/GenBank/DDBJ whole genome shotgun (WGS) entry which is preliminary data.</text>
</comment>
<keyword evidence="2" id="KW-1185">Reference proteome</keyword>
<evidence type="ECO:0000313" key="1">
    <source>
        <dbReference type="EMBL" id="KIL77111.1"/>
    </source>
</evidence>
<reference evidence="1 2" key="1">
    <citation type="submission" date="2015-01" db="EMBL/GenBank/DDBJ databases">
        <title>Genome Assembly of Bacillus badius MTCC 1458.</title>
        <authorList>
            <person name="Verma A."/>
            <person name="Khatri I."/>
            <person name="Mual P."/>
            <person name="Subramanian S."/>
            <person name="Krishnamurthi S."/>
        </authorList>
    </citation>
    <scope>NUCLEOTIDE SEQUENCE [LARGE SCALE GENOMIC DNA]</scope>
    <source>
        <strain evidence="1 2">MTCC 1458</strain>
    </source>
</reference>
<dbReference type="EMBL" id="JXLP01000017">
    <property type="protein sequence ID" value="KIL77111.1"/>
    <property type="molecule type" value="Genomic_DNA"/>
</dbReference>
<proteinExistence type="predicted"/>
<evidence type="ECO:0000313" key="2">
    <source>
        <dbReference type="Proteomes" id="UP000031982"/>
    </source>
</evidence>
<name>A0ABR5AQT1_BACBA</name>
<dbReference type="Proteomes" id="UP000031982">
    <property type="component" value="Unassembled WGS sequence"/>
</dbReference>
<gene>
    <name evidence="1" type="ORF">SD77_1716</name>
</gene>